<dbReference type="KEGG" id="rsb:RS694_06200"/>
<dbReference type="GO" id="GO:0000160">
    <property type="term" value="P:phosphorelay signal transduction system"/>
    <property type="evidence" value="ECO:0007669"/>
    <property type="project" value="InterPro"/>
</dbReference>
<feature type="modified residue" description="4-aspartylphosphate" evidence="1">
    <location>
        <position position="44"/>
    </location>
</feature>
<evidence type="ECO:0000256" key="1">
    <source>
        <dbReference type="PROSITE-ProRule" id="PRU00169"/>
    </source>
</evidence>
<dbReference type="PANTHER" id="PTHR43228">
    <property type="entry name" value="TWO-COMPONENT RESPONSE REGULATOR"/>
    <property type="match status" value="1"/>
</dbReference>
<organism evidence="3 4">
    <name type="scientific">Rhodoferax saidenbachensis</name>
    <dbReference type="NCBI Taxonomy" id="1484693"/>
    <lineage>
        <taxon>Bacteria</taxon>
        <taxon>Pseudomonadati</taxon>
        <taxon>Pseudomonadota</taxon>
        <taxon>Betaproteobacteria</taxon>
        <taxon>Burkholderiales</taxon>
        <taxon>Comamonadaceae</taxon>
        <taxon>Rhodoferax</taxon>
    </lineage>
</organism>
<dbReference type="SUPFAM" id="SSF52172">
    <property type="entry name" value="CheY-like"/>
    <property type="match status" value="1"/>
</dbReference>
<dbReference type="Pfam" id="PF00072">
    <property type="entry name" value="Response_reg"/>
    <property type="match status" value="1"/>
</dbReference>
<name>A0A1P8KFH9_9BURK</name>
<dbReference type="PROSITE" id="PS50110">
    <property type="entry name" value="RESPONSE_REGULATORY"/>
    <property type="match status" value="1"/>
</dbReference>
<dbReference type="InterPro" id="IPR001789">
    <property type="entry name" value="Sig_transdc_resp-reg_receiver"/>
</dbReference>
<dbReference type="Proteomes" id="UP000186110">
    <property type="component" value="Chromosome"/>
</dbReference>
<reference evidence="3 4" key="1">
    <citation type="submission" date="2017-01" db="EMBL/GenBank/DDBJ databases">
        <authorList>
            <person name="Mah S.A."/>
            <person name="Swanson W.J."/>
            <person name="Moy G.W."/>
            <person name="Vacquier V.D."/>
        </authorList>
    </citation>
    <scope>NUCLEOTIDE SEQUENCE [LARGE SCALE GENOMIC DNA]</scope>
    <source>
        <strain evidence="3 4">DSM 22694</strain>
    </source>
</reference>
<proteinExistence type="predicted"/>
<dbReference type="STRING" id="1484693.RS694_06200"/>
<evidence type="ECO:0000313" key="3">
    <source>
        <dbReference type="EMBL" id="APW44725.1"/>
    </source>
</evidence>
<dbReference type="SMART" id="SM00448">
    <property type="entry name" value="REC"/>
    <property type="match status" value="1"/>
</dbReference>
<accession>A0A1P8KFH9</accession>
<dbReference type="EMBL" id="CP019239">
    <property type="protein sequence ID" value="APW44725.1"/>
    <property type="molecule type" value="Genomic_DNA"/>
</dbReference>
<protein>
    <submittedName>
        <fullName evidence="3">Response regulator</fullName>
    </submittedName>
</protein>
<dbReference type="PANTHER" id="PTHR43228:SF1">
    <property type="entry name" value="TWO-COMPONENT RESPONSE REGULATOR ARR22"/>
    <property type="match status" value="1"/>
</dbReference>
<sequence length="119" mass="13397">MEEMRNIVRRLLGAMGFTKVTIARNGEEAWSLIQAHGYDLVLCDWNMPKMSGRELLETVRRHEKYATMPFVMITGENATDQVKSAIAGGVTDFIIKPFTAALLEHRIRTVLDLPPVPTP</sequence>
<dbReference type="InterPro" id="IPR052048">
    <property type="entry name" value="ST_Response_Regulator"/>
</dbReference>
<keyword evidence="1" id="KW-0597">Phosphoprotein</keyword>
<dbReference type="AlphaFoldDB" id="A0A1P8KFH9"/>
<evidence type="ECO:0000259" key="2">
    <source>
        <dbReference type="PROSITE" id="PS50110"/>
    </source>
</evidence>
<evidence type="ECO:0000313" key="4">
    <source>
        <dbReference type="Proteomes" id="UP000186110"/>
    </source>
</evidence>
<dbReference type="InterPro" id="IPR011006">
    <property type="entry name" value="CheY-like_superfamily"/>
</dbReference>
<dbReference type="eggNOG" id="COG3706">
    <property type="taxonomic scope" value="Bacteria"/>
</dbReference>
<feature type="domain" description="Response regulatory" evidence="2">
    <location>
        <begin position="1"/>
        <end position="111"/>
    </location>
</feature>
<gene>
    <name evidence="3" type="ORF">RS694_06200</name>
</gene>
<dbReference type="Gene3D" id="3.40.50.2300">
    <property type="match status" value="1"/>
</dbReference>
<keyword evidence="4" id="KW-1185">Reference proteome</keyword>